<dbReference type="Proteomes" id="UP000029033">
    <property type="component" value="Unassembled WGS sequence"/>
</dbReference>
<keyword evidence="4" id="KW-1185">Reference proteome</keyword>
<comment type="caution">
    <text evidence="3">The sequence shown here is derived from an EMBL/GenBank/DDBJ whole genome shotgun (WGS) entry which is preliminary data.</text>
</comment>
<sequence>MLRRKIEAKLESWASAPKRTAVLVTGARQTGKTYIIRHFAQRHYDHVAELNFIENPDLVTLFDHPRDVKNLLMRLELAVNTPLVPGKTLIFFDEVQRCKELVTAIKFLVDDGRFDYALSGSLLGVELEDIRSVPVGYLTELNMHPLDFQEFCWSQHIGDDVFDMLSACLTEQQAVDGFIHQQLMELYAKYLVIGGMPAAVDSFAANNSVADVRVIQENIKREYRRDISQYARREDRLHIRGIYNLVPSELNNPNKRFTFAKIEKNMRFQSVAADFDWLVSADVAIAAYNVDEPCTPLEMSKERNLFKLFYNDVGLLTGSFLKKTALDVLDGNPDINYGSIYENAVAQELHAHGFNLYYYNSKKLGELDFLIQDRNDTVLPIEVKSGKSYKRHRAMNNVLAHTEYHLSNGFVFGPCNVSVEDRITYLPIYMAGIFSNE</sequence>
<feature type="domain" description="DUF4143" evidence="2">
    <location>
        <begin position="224"/>
        <end position="386"/>
    </location>
</feature>
<dbReference type="InterPro" id="IPR027417">
    <property type="entry name" value="P-loop_NTPase"/>
</dbReference>
<evidence type="ECO:0000259" key="1">
    <source>
        <dbReference type="Pfam" id="PF13173"/>
    </source>
</evidence>
<dbReference type="GeneID" id="85164630"/>
<dbReference type="SUPFAM" id="SSF52980">
    <property type="entry name" value="Restriction endonuclease-like"/>
    <property type="match status" value="1"/>
</dbReference>
<dbReference type="RefSeq" id="WP_033517705.1">
    <property type="nucleotide sequence ID" value="NZ_CAUPKV010000023.1"/>
</dbReference>
<dbReference type="AlphaFoldDB" id="A0A087DDZ8"/>
<dbReference type="Pfam" id="PF13635">
    <property type="entry name" value="DUF4143"/>
    <property type="match status" value="1"/>
</dbReference>
<accession>A0A087DDZ8</accession>
<feature type="domain" description="AAA" evidence="1">
    <location>
        <begin position="19"/>
        <end position="152"/>
    </location>
</feature>
<organism evidence="3 4">
    <name type="scientific">Bifidobacterium scardovii</name>
    <dbReference type="NCBI Taxonomy" id="158787"/>
    <lineage>
        <taxon>Bacteria</taxon>
        <taxon>Bacillati</taxon>
        <taxon>Actinomycetota</taxon>
        <taxon>Actinomycetes</taxon>
        <taxon>Bifidobacteriales</taxon>
        <taxon>Bifidobacteriaceae</taxon>
        <taxon>Bifidobacterium</taxon>
    </lineage>
</organism>
<gene>
    <name evidence="3" type="ORF">BSCA_0244</name>
</gene>
<dbReference type="InterPro" id="IPR025420">
    <property type="entry name" value="DUF4143"/>
</dbReference>
<evidence type="ECO:0000259" key="2">
    <source>
        <dbReference type="Pfam" id="PF13635"/>
    </source>
</evidence>
<dbReference type="InterPro" id="IPR041682">
    <property type="entry name" value="AAA_14"/>
</dbReference>
<dbReference type="EMBL" id="JGZO01000012">
    <property type="protein sequence ID" value="KFI93748.1"/>
    <property type="molecule type" value="Genomic_DNA"/>
</dbReference>
<dbReference type="SUPFAM" id="SSF52540">
    <property type="entry name" value="P-loop containing nucleoside triphosphate hydrolases"/>
    <property type="match status" value="1"/>
</dbReference>
<protein>
    <submittedName>
        <fullName evidence="3">ATPase AAA</fullName>
    </submittedName>
</protein>
<dbReference type="eggNOG" id="COG1373">
    <property type="taxonomic scope" value="Bacteria"/>
</dbReference>
<dbReference type="OrthoDB" id="9804306at2"/>
<evidence type="ECO:0000313" key="4">
    <source>
        <dbReference type="Proteomes" id="UP000029033"/>
    </source>
</evidence>
<dbReference type="PANTHER" id="PTHR33295">
    <property type="entry name" value="ATPASE"/>
    <property type="match status" value="1"/>
</dbReference>
<evidence type="ECO:0000313" key="3">
    <source>
        <dbReference type="EMBL" id="KFI93748.1"/>
    </source>
</evidence>
<reference evidence="3 4" key="1">
    <citation type="submission" date="2014-03" db="EMBL/GenBank/DDBJ databases">
        <title>Genomics of Bifidobacteria.</title>
        <authorList>
            <person name="Ventura M."/>
            <person name="Milani C."/>
            <person name="Lugli G.A."/>
        </authorList>
    </citation>
    <scope>NUCLEOTIDE SEQUENCE [LARGE SCALE GENOMIC DNA]</scope>
    <source>
        <strain evidence="3 4">LMG 21589</strain>
    </source>
</reference>
<dbReference type="InterPro" id="IPR011335">
    <property type="entry name" value="Restrct_endonuc-II-like"/>
</dbReference>
<proteinExistence type="predicted"/>
<name>A0A087DDZ8_9BIFI</name>
<dbReference type="STRING" id="158787.BSCA_0244"/>
<dbReference type="Pfam" id="PF13173">
    <property type="entry name" value="AAA_14"/>
    <property type="match status" value="1"/>
</dbReference>
<dbReference type="PANTHER" id="PTHR33295:SF7">
    <property type="entry name" value="ATPASE"/>
    <property type="match status" value="1"/>
</dbReference>